<sequence>MKKKKHTHVHSLKHVSWCKLDELKISGIQNYGFVLRYCNKFTPFLAIISLATFAKVLLSSGAYLYHNQALNQMQRQQQNLYSLESGNCFCFSKTRLSMMPATNFIRVDNEGLFLILSTLGESFELELPLPDEIVELVDAEPRFSIEL</sequence>
<dbReference type="EMBL" id="JAHWGI010000311">
    <property type="protein sequence ID" value="KAK3913187.1"/>
    <property type="molecule type" value="Genomic_DNA"/>
</dbReference>
<reference evidence="2" key="1">
    <citation type="submission" date="2021-07" db="EMBL/GenBank/DDBJ databases">
        <authorList>
            <person name="Catto M.A."/>
            <person name="Jacobson A."/>
            <person name="Kennedy G."/>
            <person name="Labadie P."/>
            <person name="Hunt B.G."/>
            <person name="Srinivasan R."/>
        </authorList>
    </citation>
    <scope>NUCLEOTIDE SEQUENCE</scope>
    <source>
        <strain evidence="2">PL_HMW_Pooled</strain>
        <tissue evidence="2">Head</tissue>
    </source>
</reference>
<reference evidence="2" key="2">
    <citation type="journal article" date="2023" name="BMC Genomics">
        <title>Pest status, molecular evolution, and epigenetic factors derived from the genome assembly of Frankliniella fusca, a thysanopteran phytovirus vector.</title>
        <authorList>
            <person name="Catto M.A."/>
            <person name="Labadie P.E."/>
            <person name="Jacobson A.L."/>
            <person name="Kennedy G.G."/>
            <person name="Srinivasan R."/>
            <person name="Hunt B.G."/>
        </authorList>
    </citation>
    <scope>NUCLEOTIDE SEQUENCE</scope>
    <source>
        <strain evidence="2">PL_HMW_Pooled</strain>
    </source>
</reference>
<gene>
    <name evidence="2" type="ORF">KUF71_022641</name>
</gene>
<evidence type="ECO:0000313" key="3">
    <source>
        <dbReference type="Proteomes" id="UP001219518"/>
    </source>
</evidence>
<keyword evidence="1" id="KW-0472">Membrane</keyword>
<protein>
    <submittedName>
        <fullName evidence="2">Fructose-1,6-bisphosphatase class 1</fullName>
    </submittedName>
</protein>
<proteinExistence type="predicted"/>
<organism evidence="2 3">
    <name type="scientific">Frankliniella fusca</name>
    <dbReference type="NCBI Taxonomy" id="407009"/>
    <lineage>
        <taxon>Eukaryota</taxon>
        <taxon>Metazoa</taxon>
        <taxon>Ecdysozoa</taxon>
        <taxon>Arthropoda</taxon>
        <taxon>Hexapoda</taxon>
        <taxon>Insecta</taxon>
        <taxon>Pterygota</taxon>
        <taxon>Neoptera</taxon>
        <taxon>Paraneoptera</taxon>
        <taxon>Thysanoptera</taxon>
        <taxon>Terebrantia</taxon>
        <taxon>Thripoidea</taxon>
        <taxon>Thripidae</taxon>
        <taxon>Frankliniella</taxon>
    </lineage>
</organism>
<feature type="transmembrane region" description="Helical" evidence="1">
    <location>
        <begin position="44"/>
        <end position="65"/>
    </location>
</feature>
<dbReference type="AlphaFoldDB" id="A0AAE1H1R4"/>
<evidence type="ECO:0000313" key="2">
    <source>
        <dbReference type="EMBL" id="KAK3913187.1"/>
    </source>
</evidence>
<name>A0AAE1H1R4_9NEOP</name>
<accession>A0AAE1H1R4</accession>
<comment type="caution">
    <text evidence="2">The sequence shown here is derived from an EMBL/GenBank/DDBJ whole genome shotgun (WGS) entry which is preliminary data.</text>
</comment>
<keyword evidence="1" id="KW-0812">Transmembrane</keyword>
<dbReference type="Proteomes" id="UP001219518">
    <property type="component" value="Unassembled WGS sequence"/>
</dbReference>
<keyword evidence="3" id="KW-1185">Reference proteome</keyword>
<keyword evidence="1" id="KW-1133">Transmembrane helix</keyword>
<evidence type="ECO:0000256" key="1">
    <source>
        <dbReference type="SAM" id="Phobius"/>
    </source>
</evidence>